<dbReference type="Proteomes" id="UP000018209">
    <property type="component" value="Unassembled WGS sequence"/>
</dbReference>
<dbReference type="EMBL" id="BASM01000001">
    <property type="protein sequence ID" value="GAD25155.1"/>
    <property type="molecule type" value="Genomic_DNA"/>
</dbReference>
<evidence type="ECO:0000313" key="2">
    <source>
        <dbReference type="Proteomes" id="UP000018209"/>
    </source>
</evidence>
<organism evidence="1 2">
    <name type="scientific">Gluconobacter thailandicus NBRC 3257</name>
    <dbReference type="NCBI Taxonomy" id="1381097"/>
    <lineage>
        <taxon>Bacteria</taxon>
        <taxon>Pseudomonadati</taxon>
        <taxon>Pseudomonadota</taxon>
        <taxon>Alphaproteobacteria</taxon>
        <taxon>Acetobacterales</taxon>
        <taxon>Acetobacteraceae</taxon>
        <taxon>Gluconobacter</taxon>
    </lineage>
</organism>
<protein>
    <submittedName>
        <fullName evidence="1">Uncharacterized protein</fullName>
    </submittedName>
</protein>
<comment type="caution">
    <text evidence="1">The sequence shown here is derived from an EMBL/GenBank/DDBJ whole genome shotgun (WGS) entry which is preliminary data.</text>
</comment>
<name>A0ABQ0ISM6_GLUTH</name>
<gene>
    <name evidence="1" type="ORF">NBRC3257_0154</name>
</gene>
<keyword evidence="2" id="KW-1185">Reference proteome</keyword>
<reference evidence="1 2" key="1">
    <citation type="submission" date="2013-08" db="EMBL/GenBank/DDBJ databases">
        <title>Gluconobacter thailandicus NBRC 3257 whole genome sequence.</title>
        <authorList>
            <person name="Matsutani M."/>
            <person name="Yakushi T."/>
            <person name="Matsushita K."/>
        </authorList>
    </citation>
    <scope>NUCLEOTIDE SEQUENCE [LARGE SCALE GENOMIC DNA]</scope>
    <source>
        <strain evidence="1 2">NBRC 3257</strain>
    </source>
</reference>
<accession>A0ABQ0ISM6</accession>
<proteinExistence type="predicted"/>
<sequence length="112" mass="11800">MECPQKRSGADGRLQALACCNNFTSIVMAAVAANVMRALQLTAVRAFSMCLCLQGMVAATHTSTGRRGLSFGDGHGFYASFCFCVGTLSAPSGMRCPVIRRLVFTPSSGGRL</sequence>
<evidence type="ECO:0000313" key="1">
    <source>
        <dbReference type="EMBL" id="GAD25155.1"/>
    </source>
</evidence>